<keyword evidence="11" id="KW-0325">Glycoprotein</keyword>
<comment type="subcellular location">
    <subcellularLocation>
        <location evidence="1">Membrane</location>
        <topology evidence="1">Single-pass type I membrane protein</topology>
    </subcellularLocation>
</comment>
<keyword evidence="10" id="KW-0472">Membrane</keyword>
<accession>A0A6P6A2Z1</accession>
<name>A0A6P6A2Z1_DURZI</name>
<dbReference type="InterPro" id="IPR045272">
    <property type="entry name" value="ANXUR1/2-like"/>
</dbReference>
<proteinExistence type="predicted"/>
<keyword evidence="13" id="KW-1185">Reference proteome</keyword>
<dbReference type="PANTHER" id="PTHR27003:SF378">
    <property type="entry name" value="RECEPTOR-LIKE PROTEIN KINASE FERONIA"/>
    <property type="match status" value="1"/>
</dbReference>
<dbReference type="GO" id="GO:0004674">
    <property type="term" value="F:protein serine/threonine kinase activity"/>
    <property type="evidence" value="ECO:0007669"/>
    <property type="project" value="UniProtKB-KW"/>
</dbReference>
<keyword evidence="2" id="KW-0723">Serine/threonine-protein kinase</keyword>
<evidence type="ECO:0000256" key="1">
    <source>
        <dbReference type="ARBA" id="ARBA00004479"/>
    </source>
</evidence>
<reference evidence="14" key="1">
    <citation type="submission" date="2025-08" db="UniProtKB">
        <authorList>
            <consortium name="RefSeq"/>
        </authorList>
    </citation>
    <scope>IDENTIFICATION</scope>
    <source>
        <tissue evidence="14">Fruit stalk</tissue>
    </source>
</reference>
<dbReference type="Gene3D" id="3.30.200.20">
    <property type="entry name" value="Phosphorylase Kinase, domain 1"/>
    <property type="match status" value="1"/>
</dbReference>
<dbReference type="GO" id="GO:0004714">
    <property type="term" value="F:transmembrane receptor protein tyrosine kinase activity"/>
    <property type="evidence" value="ECO:0007669"/>
    <property type="project" value="InterPro"/>
</dbReference>
<evidence type="ECO:0000256" key="4">
    <source>
        <dbReference type="ARBA" id="ARBA00022692"/>
    </source>
</evidence>
<dbReference type="Proteomes" id="UP000515121">
    <property type="component" value="Unplaced"/>
</dbReference>
<dbReference type="KEGG" id="dzi:111305688"/>
<dbReference type="AlphaFoldDB" id="A0A6P6A2Z1"/>
<dbReference type="Gene3D" id="1.10.510.10">
    <property type="entry name" value="Transferase(Phosphotransferase) domain 1"/>
    <property type="match status" value="1"/>
</dbReference>
<protein>
    <submittedName>
        <fullName evidence="14">Receptor-like protein kinase FERONIA</fullName>
    </submittedName>
</protein>
<dbReference type="GO" id="GO:0009506">
    <property type="term" value="C:plasmodesma"/>
    <property type="evidence" value="ECO:0007669"/>
    <property type="project" value="TreeGrafter"/>
</dbReference>
<dbReference type="OrthoDB" id="4062651at2759"/>
<evidence type="ECO:0000256" key="11">
    <source>
        <dbReference type="ARBA" id="ARBA00023180"/>
    </source>
</evidence>
<dbReference type="FunFam" id="3.30.200.20:FF:000039">
    <property type="entry name" value="receptor-like protein kinase FERONIA"/>
    <property type="match status" value="1"/>
</dbReference>
<dbReference type="PROSITE" id="PS00108">
    <property type="entry name" value="PROTEIN_KINASE_ST"/>
    <property type="match status" value="1"/>
</dbReference>
<keyword evidence="5" id="KW-0732">Signal</keyword>
<evidence type="ECO:0000256" key="7">
    <source>
        <dbReference type="ARBA" id="ARBA00022777"/>
    </source>
</evidence>
<dbReference type="InterPro" id="IPR001245">
    <property type="entry name" value="Ser-Thr/Tyr_kinase_cat_dom"/>
</dbReference>
<dbReference type="PANTHER" id="PTHR27003">
    <property type="entry name" value="OS07G0166700 PROTEIN"/>
    <property type="match status" value="1"/>
</dbReference>
<dbReference type="GeneID" id="111305688"/>
<evidence type="ECO:0000256" key="8">
    <source>
        <dbReference type="ARBA" id="ARBA00022840"/>
    </source>
</evidence>
<keyword evidence="4" id="KW-0812">Transmembrane</keyword>
<evidence type="ECO:0000256" key="2">
    <source>
        <dbReference type="ARBA" id="ARBA00022527"/>
    </source>
</evidence>
<dbReference type="InterPro" id="IPR000719">
    <property type="entry name" value="Prot_kinase_dom"/>
</dbReference>
<evidence type="ECO:0000256" key="10">
    <source>
        <dbReference type="ARBA" id="ARBA00023136"/>
    </source>
</evidence>
<keyword evidence="7" id="KW-0418">Kinase</keyword>
<feature type="domain" description="Protein kinase" evidence="12">
    <location>
        <begin position="99"/>
        <end position="376"/>
    </location>
</feature>
<organism evidence="13 14">
    <name type="scientific">Durio zibethinus</name>
    <name type="common">Durian</name>
    <dbReference type="NCBI Taxonomy" id="66656"/>
    <lineage>
        <taxon>Eukaryota</taxon>
        <taxon>Viridiplantae</taxon>
        <taxon>Streptophyta</taxon>
        <taxon>Embryophyta</taxon>
        <taxon>Tracheophyta</taxon>
        <taxon>Spermatophyta</taxon>
        <taxon>Magnoliopsida</taxon>
        <taxon>eudicotyledons</taxon>
        <taxon>Gunneridae</taxon>
        <taxon>Pentapetalae</taxon>
        <taxon>rosids</taxon>
        <taxon>malvids</taxon>
        <taxon>Malvales</taxon>
        <taxon>Malvaceae</taxon>
        <taxon>Helicteroideae</taxon>
        <taxon>Durio</taxon>
    </lineage>
</organism>
<dbReference type="PROSITE" id="PS50011">
    <property type="entry name" value="PROTEIN_KINASE_DOM"/>
    <property type="match status" value="1"/>
</dbReference>
<dbReference type="InterPro" id="IPR008271">
    <property type="entry name" value="Ser/Thr_kinase_AS"/>
</dbReference>
<evidence type="ECO:0000313" key="13">
    <source>
        <dbReference type="Proteomes" id="UP000515121"/>
    </source>
</evidence>
<keyword evidence="6" id="KW-0547">Nucleotide-binding</keyword>
<evidence type="ECO:0000259" key="12">
    <source>
        <dbReference type="PROSITE" id="PS50011"/>
    </source>
</evidence>
<keyword evidence="8" id="KW-0067">ATP-binding</keyword>
<dbReference type="SUPFAM" id="SSF56112">
    <property type="entry name" value="Protein kinase-like (PK-like)"/>
    <property type="match status" value="1"/>
</dbReference>
<dbReference type="InterPro" id="IPR011009">
    <property type="entry name" value="Kinase-like_dom_sf"/>
</dbReference>
<sequence>MIKVTQRQATFILDEITPQKSIQSTPTPSFSFSASNMGDPSRFLSSFFNFFTKTAGNRKSDSSEGNEKQAKLRNTAALPGEILARQFSLAEIKAATKNFHQNLIIGKGYLGYVYKGFFYDGNLVVAVKRSNRGSSDGWHEIQTELQLLSQLRHQHLITLIGFYTDNREMILVYEYMRNGTLRDHLNDSANNPLPWKQRLEICIGAARGLHYLHTGAKQGVIHRDVKSANILLDDKWVCKLSDFGLSKMRSHRKSKTLEKIDSLKGTFGYLAPEYARGDGLTEKSDVYSFGVVLFEVLCARKAVDELLNEGLVLLAHWARRSIEGGTICNIIDPYLKGRIAPECFKLFMDIAYCCTCEEGNTRPDMGEVVVMLELALELQEKADSDSVHLAPHGEYMYEEVLFSASVPESSSTVDSFGVQSDTGILDSSSFIEYTGTNNTE</sequence>
<dbReference type="SMART" id="SM00220">
    <property type="entry name" value="S_TKc"/>
    <property type="match status" value="1"/>
</dbReference>
<keyword evidence="9" id="KW-1133">Transmembrane helix</keyword>
<evidence type="ECO:0000256" key="5">
    <source>
        <dbReference type="ARBA" id="ARBA00022729"/>
    </source>
</evidence>
<gene>
    <name evidence="14" type="primary">LOC111305688</name>
</gene>
<dbReference type="Pfam" id="PF07714">
    <property type="entry name" value="PK_Tyr_Ser-Thr"/>
    <property type="match status" value="1"/>
</dbReference>
<evidence type="ECO:0000313" key="14">
    <source>
        <dbReference type="RefSeq" id="XP_022759152.1"/>
    </source>
</evidence>
<evidence type="ECO:0000256" key="3">
    <source>
        <dbReference type="ARBA" id="ARBA00022679"/>
    </source>
</evidence>
<keyword evidence="3" id="KW-0808">Transferase</keyword>
<dbReference type="GO" id="GO:0005524">
    <property type="term" value="F:ATP binding"/>
    <property type="evidence" value="ECO:0007669"/>
    <property type="project" value="UniProtKB-KW"/>
</dbReference>
<dbReference type="FunFam" id="1.10.510.10:FF:000252">
    <property type="entry name" value="Receptor-like protein kinase FERONIA"/>
    <property type="match status" value="1"/>
</dbReference>
<evidence type="ECO:0000256" key="9">
    <source>
        <dbReference type="ARBA" id="ARBA00022989"/>
    </source>
</evidence>
<evidence type="ECO:0000256" key="6">
    <source>
        <dbReference type="ARBA" id="ARBA00022741"/>
    </source>
</evidence>
<dbReference type="GO" id="GO:0005886">
    <property type="term" value="C:plasma membrane"/>
    <property type="evidence" value="ECO:0007669"/>
    <property type="project" value="TreeGrafter"/>
</dbReference>
<dbReference type="RefSeq" id="XP_022759152.1">
    <property type="nucleotide sequence ID" value="XM_022903417.1"/>
</dbReference>